<keyword evidence="2" id="KW-1185">Reference proteome</keyword>
<protein>
    <submittedName>
        <fullName evidence="1">Uncharacterized protein</fullName>
    </submittedName>
</protein>
<dbReference type="Proteomes" id="UP000297229">
    <property type="component" value="Unassembled WGS sequence"/>
</dbReference>
<reference evidence="1 2" key="1">
    <citation type="submission" date="2017-12" db="EMBL/GenBank/DDBJ databases">
        <title>Comparative genomics of Botrytis spp.</title>
        <authorList>
            <person name="Valero-Jimenez C.A."/>
            <person name="Tapia P."/>
            <person name="Veloso J."/>
            <person name="Silva-Moreno E."/>
            <person name="Staats M."/>
            <person name="Valdes J.H."/>
            <person name="Van Kan J.A.L."/>
        </authorList>
    </citation>
    <scope>NUCLEOTIDE SEQUENCE [LARGE SCALE GENOMIC DNA]</scope>
    <source>
        <strain evidence="1 2">Be9601</strain>
    </source>
</reference>
<dbReference type="AlphaFoldDB" id="A0A4Z1JEL7"/>
<comment type="caution">
    <text evidence="1">The sequence shown here is derived from an EMBL/GenBank/DDBJ whole genome shotgun (WGS) entry which is preliminary data.</text>
</comment>
<name>A0A4Z1JEL7_9HELO</name>
<evidence type="ECO:0000313" key="2">
    <source>
        <dbReference type="Proteomes" id="UP000297229"/>
    </source>
</evidence>
<accession>A0A4Z1JEL7</accession>
<gene>
    <name evidence="1" type="ORF">BELL_0487g00060</name>
</gene>
<evidence type="ECO:0000313" key="1">
    <source>
        <dbReference type="EMBL" id="TGO72159.1"/>
    </source>
</evidence>
<organism evidence="1 2">
    <name type="scientific">Botrytis elliptica</name>
    <dbReference type="NCBI Taxonomy" id="278938"/>
    <lineage>
        <taxon>Eukaryota</taxon>
        <taxon>Fungi</taxon>
        <taxon>Dikarya</taxon>
        <taxon>Ascomycota</taxon>
        <taxon>Pezizomycotina</taxon>
        <taxon>Leotiomycetes</taxon>
        <taxon>Helotiales</taxon>
        <taxon>Sclerotiniaceae</taxon>
        <taxon>Botrytis</taxon>
    </lineage>
</organism>
<sequence>MPGQTSEIVSEDFSNTPCLRNILLSRIYFPSYLSAFPGSTIVLSLMSSPKNISSFRSSSAKSAESQRIAAFRIHSYLQDPNTSVPYAMMVNNPQASVHKQLSRVAAAEYRMGTMLEKFDKAFEGNTGGGNNDFNDPSSTGSQIHCLDDTLAQGWHAEKGS</sequence>
<dbReference type="EMBL" id="PQXM01000485">
    <property type="protein sequence ID" value="TGO72159.1"/>
    <property type="molecule type" value="Genomic_DNA"/>
</dbReference>
<proteinExistence type="predicted"/>